<dbReference type="GO" id="GO:0016151">
    <property type="term" value="F:nickel cation binding"/>
    <property type="evidence" value="ECO:0007669"/>
    <property type="project" value="UniProtKB-UniRule"/>
</dbReference>
<feature type="binding site" evidence="4">
    <location>
        <position position="93"/>
    </location>
    <ligand>
        <name>Zn(2+)</name>
        <dbReference type="ChEBI" id="CHEBI:29105"/>
    </ligand>
</feature>
<dbReference type="HAMAP" id="MF_00213">
    <property type="entry name" value="HypA_HybF"/>
    <property type="match status" value="1"/>
</dbReference>
<keyword evidence="2 4" id="KW-0479">Metal-binding</keyword>
<feature type="binding site" evidence="4">
    <location>
        <position position="90"/>
    </location>
    <ligand>
        <name>Zn(2+)</name>
        <dbReference type="ChEBI" id="CHEBI:29105"/>
    </ligand>
</feature>
<feature type="binding site" evidence="4">
    <location>
        <position position="76"/>
    </location>
    <ligand>
        <name>Zn(2+)</name>
        <dbReference type="ChEBI" id="CHEBI:29105"/>
    </ligand>
</feature>
<gene>
    <name evidence="4" type="primary">hypA</name>
    <name evidence="5" type="ORF">AB852_34150</name>
</gene>
<reference evidence="5 6" key="1">
    <citation type="submission" date="2015-06" db="EMBL/GenBank/DDBJ databases">
        <title>Cloning and characterization of the uncialamcin biosynthetic gene cluster.</title>
        <authorList>
            <person name="Yan X."/>
            <person name="Huang T."/>
            <person name="Ge H."/>
            <person name="Shen B."/>
        </authorList>
    </citation>
    <scope>NUCLEOTIDE SEQUENCE [LARGE SCALE GENOMIC DNA]</scope>
    <source>
        <strain evidence="5 6">DCA2648</strain>
    </source>
</reference>
<dbReference type="PANTHER" id="PTHR34535">
    <property type="entry name" value="HYDROGENASE MATURATION FACTOR HYPA"/>
    <property type="match status" value="1"/>
</dbReference>
<evidence type="ECO:0000256" key="4">
    <source>
        <dbReference type="HAMAP-Rule" id="MF_00213"/>
    </source>
</evidence>
<dbReference type="GeneID" id="96796390"/>
<dbReference type="EMBL" id="LFBV01000011">
    <property type="protein sequence ID" value="OKH90657.1"/>
    <property type="molecule type" value="Genomic_DNA"/>
</dbReference>
<dbReference type="InterPro" id="IPR000688">
    <property type="entry name" value="HypA/HybF"/>
</dbReference>
<evidence type="ECO:0000256" key="2">
    <source>
        <dbReference type="ARBA" id="ARBA00022723"/>
    </source>
</evidence>
<evidence type="ECO:0000256" key="1">
    <source>
        <dbReference type="ARBA" id="ARBA00022596"/>
    </source>
</evidence>
<dbReference type="GO" id="GO:0051604">
    <property type="term" value="P:protein maturation"/>
    <property type="evidence" value="ECO:0007669"/>
    <property type="project" value="InterPro"/>
</dbReference>
<accession>A0A1Q4UYH9</accession>
<feature type="binding site" evidence="4">
    <location>
        <position position="2"/>
    </location>
    <ligand>
        <name>Ni(2+)</name>
        <dbReference type="ChEBI" id="CHEBI:49786"/>
    </ligand>
</feature>
<evidence type="ECO:0000256" key="3">
    <source>
        <dbReference type="ARBA" id="ARBA00022833"/>
    </source>
</evidence>
<dbReference type="Gene3D" id="3.30.2320.80">
    <property type="match status" value="1"/>
</dbReference>
<organism evidence="5 6">
    <name type="scientific">Streptomyces uncialis</name>
    <dbReference type="NCBI Taxonomy" id="1048205"/>
    <lineage>
        <taxon>Bacteria</taxon>
        <taxon>Bacillati</taxon>
        <taxon>Actinomycetota</taxon>
        <taxon>Actinomycetes</taxon>
        <taxon>Kitasatosporales</taxon>
        <taxon>Streptomycetaceae</taxon>
        <taxon>Streptomyces</taxon>
    </lineage>
</organism>
<comment type="caution">
    <text evidence="5">The sequence shown here is derived from an EMBL/GenBank/DDBJ whole genome shotgun (WGS) entry which is preliminary data.</text>
</comment>
<feature type="binding site" evidence="4">
    <location>
        <position position="73"/>
    </location>
    <ligand>
        <name>Zn(2+)</name>
        <dbReference type="ChEBI" id="CHEBI:29105"/>
    </ligand>
</feature>
<dbReference type="Pfam" id="PF01155">
    <property type="entry name" value="HypA"/>
    <property type="match status" value="1"/>
</dbReference>
<dbReference type="Proteomes" id="UP000186455">
    <property type="component" value="Unassembled WGS sequence"/>
</dbReference>
<dbReference type="GO" id="GO:0008270">
    <property type="term" value="F:zinc ion binding"/>
    <property type="evidence" value="ECO:0007669"/>
    <property type="project" value="UniProtKB-UniRule"/>
</dbReference>
<comment type="similarity">
    <text evidence="4">Belongs to the HypA/HybF family.</text>
</comment>
<comment type="function">
    <text evidence="4">Involved in the maturation of [NiFe] hydrogenases. Required for nickel insertion into the metal center of the hydrogenase.</text>
</comment>
<keyword evidence="3 4" id="KW-0862">Zinc</keyword>
<dbReference type="RefSeq" id="WP_073794811.1">
    <property type="nucleotide sequence ID" value="NZ_CP109290.1"/>
</dbReference>
<dbReference type="PIRSF" id="PIRSF004761">
    <property type="entry name" value="Hydrgn_mat_HypA"/>
    <property type="match status" value="1"/>
</dbReference>
<dbReference type="NCBIfam" id="TIGR00100">
    <property type="entry name" value="hypA"/>
    <property type="match status" value="1"/>
</dbReference>
<dbReference type="STRING" id="1048205.AB852_34150"/>
<sequence length="122" mass="12704">MHEMSIAAAVVDQVTSAAADRGATAVTTVRLDVGELAGVVPAALDFCFALVCEGTPLEGARLVTRSVPARARCGPCDTEWSPGVPPDLVCPRCGGARAELLTGRELQIRDVEWADGPLHAHS</sequence>
<evidence type="ECO:0000313" key="5">
    <source>
        <dbReference type="EMBL" id="OKH90657.1"/>
    </source>
</evidence>
<evidence type="ECO:0000313" key="6">
    <source>
        <dbReference type="Proteomes" id="UP000186455"/>
    </source>
</evidence>
<name>A0A1Q4UYH9_9ACTN</name>
<dbReference type="PANTHER" id="PTHR34535:SF3">
    <property type="entry name" value="HYDROGENASE MATURATION FACTOR HYPA"/>
    <property type="match status" value="1"/>
</dbReference>
<protein>
    <recommendedName>
        <fullName evidence="4">Hydrogenase maturation factor HypA</fullName>
    </recommendedName>
</protein>
<proteinExistence type="inferred from homology"/>
<keyword evidence="1 4" id="KW-0533">Nickel</keyword>
<dbReference type="AlphaFoldDB" id="A0A1Q4UYH9"/>
<keyword evidence="6" id="KW-1185">Reference proteome</keyword>